<accession>A0ABV5EHZ7</accession>
<evidence type="ECO:0000313" key="3">
    <source>
        <dbReference type="Proteomes" id="UP001585080"/>
    </source>
</evidence>
<evidence type="ECO:0008006" key="4">
    <source>
        <dbReference type="Google" id="ProtNLM"/>
    </source>
</evidence>
<sequence length="218" mass="23008">MSDSSTAASDLASQYTAQVTNDLERNIKEQERIGAEIAVLQEQLAALQKDHTVLVSVRQALGMTAEPGPAAPEPAAEAPLVPAPRKKNSERPAGGTRSKKARAAGSPGRRAKPARSATRKATAAPDQQPEQARQPSLIDLVRDHLGAQSEPRSAAEIATALDRAHPGRNIKTTVVRGTLETLVSKSQAQRTAQGRSIFYTAADGSGPAAAPKEQEQEQ</sequence>
<name>A0ABV5EHZ7_9ACTN</name>
<dbReference type="EMBL" id="JAYMRP010000031">
    <property type="protein sequence ID" value="MFB8776462.1"/>
    <property type="molecule type" value="Genomic_DNA"/>
</dbReference>
<dbReference type="RefSeq" id="WP_376735004.1">
    <property type="nucleotide sequence ID" value="NZ_JAYMRP010000031.1"/>
</dbReference>
<gene>
    <name evidence="2" type="ORF">VSS16_27605</name>
</gene>
<comment type="caution">
    <text evidence="2">The sequence shown here is derived from an EMBL/GenBank/DDBJ whole genome shotgun (WGS) entry which is preliminary data.</text>
</comment>
<protein>
    <recommendedName>
        <fullName evidence="4">Regulatory protein</fullName>
    </recommendedName>
</protein>
<feature type="compositionally biased region" description="Low complexity" evidence="1">
    <location>
        <begin position="65"/>
        <end position="80"/>
    </location>
</feature>
<keyword evidence="3" id="KW-1185">Reference proteome</keyword>
<feature type="region of interest" description="Disordered" evidence="1">
    <location>
        <begin position="64"/>
        <end position="154"/>
    </location>
</feature>
<organism evidence="2 3">
    <name type="scientific">Streptomyces broussonetiae</name>
    <dbReference type="NCBI Taxonomy" id="2686304"/>
    <lineage>
        <taxon>Bacteria</taxon>
        <taxon>Bacillati</taxon>
        <taxon>Actinomycetota</taxon>
        <taxon>Actinomycetes</taxon>
        <taxon>Kitasatosporales</taxon>
        <taxon>Streptomycetaceae</taxon>
        <taxon>Streptomyces</taxon>
    </lineage>
</organism>
<evidence type="ECO:0000313" key="2">
    <source>
        <dbReference type="EMBL" id="MFB8776462.1"/>
    </source>
</evidence>
<reference evidence="2 3" key="1">
    <citation type="submission" date="2024-01" db="EMBL/GenBank/DDBJ databases">
        <title>Genome mining of biosynthetic gene clusters to explore secondary metabolites of Streptomyces sp.</title>
        <authorList>
            <person name="Baig A."/>
            <person name="Ajitkumar Shintre N."/>
            <person name="Kumar H."/>
            <person name="Anbarasu A."/>
            <person name="Ramaiah S."/>
        </authorList>
    </citation>
    <scope>NUCLEOTIDE SEQUENCE [LARGE SCALE GENOMIC DNA]</scope>
    <source>
        <strain evidence="2 3">A57</strain>
    </source>
</reference>
<dbReference type="Proteomes" id="UP001585080">
    <property type="component" value="Unassembled WGS sequence"/>
</dbReference>
<proteinExistence type="predicted"/>
<evidence type="ECO:0000256" key="1">
    <source>
        <dbReference type="SAM" id="MobiDB-lite"/>
    </source>
</evidence>